<evidence type="ECO:0000256" key="10">
    <source>
        <dbReference type="ARBA" id="ARBA00023163"/>
    </source>
</evidence>
<dbReference type="GO" id="GO:0003700">
    <property type="term" value="F:DNA-binding transcription factor activity"/>
    <property type="evidence" value="ECO:0007669"/>
    <property type="project" value="InterPro"/>
</dbReference>
<dbReference type="Gene3D" id="2.30.30.90">
    <property type="match status" value="1"/>
</dbReference>
<dbReference type="InterPro" id="IPR036390">
    <property type="entry name" value="WH_DNA-bd_sf"/>
</dbReference>
<keyword evidence="8" id="KW-0238">DNA-binding</keyword>
<dbReference type="PANTHER" id="PTHR33238:SF11">
    <property type="entry name" value="TRANSCRIPTIONAL REGULATOR MNTR"/>
    <property type="match status" value="1"/>
</dbReference>
<dbReference type="Pfam" id="PF04023">
    <property type="entry name" value="FeoA"/>
    <property type="match status" value="1"/>
</dbReference>
<evidence type="ECO:0000256" key="4">
    <source>
        <dbReference type="ARBA" id="ARBA00022386"/>
    </source>
</evidence>
<dbReference type="PANTHER" id="PTHR33238">
    <property type="entry name" value="IRON (METAL) DEPENDENT REPRESSOR, DTXR FAMILY"/>
    <property type="match status" value="1"/>
</dbReference>
<keyword evidence="6" id="KW-0678">Repressor</keyword>
<reference evidence="15 16" key="1">
    <citation type="submission" date="2019-09" db="EMBL/GenBank/DDBJ databases">
        <title>Genomes of Cryomorphaceae.</title>
        <authorList>
            <person name="Bowman J.P."/>
        </authorList>
    </citation>
    <scope>NUCLEOTIDE SEQUENCE [LARGE SCALE GENOMIC DNA]</scope>
    <source>
        <strain evidence="15 16">KCTC 52047</strain>
    </source>
</reference>
<keyword evidence="10" id="KW-0804">Transcription</keyword>
<dbReference type="Proteomes" id="UP000435357">
    <property type="component" value="Unassembled WGS sequence"/>
</dbReference>
<dbReference type="EMBL" id="WACR01000002">
    <property type="protein sequence ID" value="KAB1065734.1"/>
    <property type="molecule type" value="Genomic_DNA"/>
</dbReference>
<evidence type="ECO:0000313" key="15">
    <source>
        <dbReference type="EMBL" id="KAB1065734.1"/>
    </source>
</evidence>
<evidence type="ECO:0000256" key="7">
    <source>
        <dbReference type="ARBA" id="ARBA00023015"/>
    </source>
</evidence>
<dbReference type="SMART" id="SM00529">
    <property type="entry name" value="HTH_DTXR"/>
    <property type="match status" value="1"/>
</dbReference>
<dbReference type="InterPro" id="IPR036388">
    <property type="entry name" value="WH-like_DNA-bd_sf"/>
</dbReference>
<organism evidence="15 16">
    <name type="scientific">Salibacter halophilus</name>
    <dbReference type="NCBI Taxonomy" id="1803916"/>
    <lineage>
        <taxon>Bacteria</taxon>
        <taxon>Pseudomonadati</taxon>
        <taxon>Bacteroidota</taxon>
        <taxon>Flavobacteriia</taxon>
        <taxon>Flavobacteriales</taxon>
        <taxon>Salibacteraceae</taxon>
        <taxon>Salibacter</taxon>
    </lineage>
</organism>
<dbReference type="InterPro" id="IPR022687">
    <property type="entry name" value="HTH_DTXR"/>
</dbReference>
<keyword evidence="11" id="KW-0464">Manganese</keyword>
<evidence type="ECO:0000256" key="2">
    <source>
        <dbReference type="ARBA" id="ARBA00007871"/>
    </source>
</evidence>
<proteinExistence type="inferred from homology"/>
<comment type="caution">
    <text evidence="15">The sequence shown here is derived from an EMBL/GenBank/DDBJ whole genome shotgun (WGS) entry which is preliminary data.</text>
</comment>
<dbReference type="GO" id="GO:0046983">
    <property type="term" value="F:protein dimerization activity"/>
    <property type="evidence" value="ECO:0007669"/>
    <property type="project" value="InterPro"/>
</dbReference>
<dbReference type="AlphaFoldDB" id="A0A6N6M735"/>
<name>A0A6N6M735_9FLAO</name>
<keyword evidence="7" id="KW-0805">Transcription regulation</keyword>
<dbReference type="GO" id="GO:0003677">
    <property type="term" value="F:DNA binding"/>
    <property type="evidence" value="ECO:0007669"/>
    <property type="project" value="UniProtKB-KW"/>
</dbReference>
<evidence type="ECO:0000256" key="8">
    <source>
        <dbReference type="ARBA" id="ARBA00023125"/>
    </source>
</evidence>
<dbReference type="InterPro" id="IPR050536">
    <property type="entry name" value="DtxR_MntR_Metal-Reg"/>
</dbReference>
<comment type="function">
    <text evidence="12">In the presence of manganese, represses expression of mntH and mntS. Up-regulates expression of mntP.</text>
</comment>
<keyword evidence="5" id="KW-0963">Cytoplasm</keyword>
<evidence type="ECO:0000313" key="16">
    <source>
        <dbReference type="Proteomes" id="UP000435357"/>
    </source>
</evidence>
<evidence type="ECO:0000256" key="1">
    <source>
        <dbReference type="ARBA" id="ARBA00004496"/>
    </source>
</evidence>
<accession>A0A6N6M735</accession>
<dbReference type="GO" id="GO:0005737">
    <property type="term" value="C:cytoplasm"/>
    <property type="evidence" value="ECO:0007669"/>
    <property type="project" value="UniProtKB-SubCell"/>
</dbReference>
<dbReference type="InterPro" id="IPR007167">
    <property type="entry name" value="Fe-transptr_FeoA-like"/>
</dbReference>
<dbReference type="InterPro" id="IPR038157">
    <property type="entry name" value="FeoA_core_dom"/>
</dbReference>
<evidence type="ECO:0000256" key="5">
    <source>
        <dbReference type="ARBA" id="ARBA00022490"/>
    </source>
</evidence>
<dbReference type="GO" id="GO:0046914">
    <property type="term" value="F:transition metal ion binding"/>
    <property type="evidence" value="ECO:0007669"/>
    <property type="project" value="InterPro"/>
</dbReference>
<dbReference type="OrthoDB" id="9791355at2"/>
<dbReference type="Pfam" id="PF01325">
    <property type="entry name" value="Fe_dep_repress"/>
    <property type="match status" value="1"/>
</dbReference>
<evidence type="ECO:0000256" key="9">
    <source>
        <dbReference type="ARBA" id="ARBA00023159"/>
    </source>
</evidence>
<dbReference type="PROSITE" id="PS50944">
    <property type="entry name" value="HTH_DTXR"/>
    <property type="match status" value="1"/>
</dbReference>
<evidence type="ECO:0000256" key="6">
    <source>
        <dbReference type="ARBA" id="ARBA00022491"/>
    </source>
</evidence>
<comment type="subunit">
    <text evidence="3">Homodimer.</text>
</comment>
<dbReference type="Pfam" id="PF02742">
    <property type="entry name" value="Fe_dep_repr_C"/>
    <property type="match status" value="1"/>
</dbReference>
<evidence type="ECO:0000256" key="12">
    <source>
        <dbReference type="ARBA" id="ARBA00025185"/>
    </source>
</evidence>
<dbReference type="InterPro" id="IPR022689">
    <property type="entry name" value="Iron_dep_repressor"/>
</dbReference>
<sequence length="222" mass="25581">MKLSYAEENYLKAIYRLSRQSENGTSTNEISHYVETKASSVTDMLKRLAKKEMVNYKPYQPITITEKGRLMAIKTIRKHRLWEVFLVEKLNFKWDEVHEIAEELEHIHSDKLINRLDDFLNNPTHDPHGDPIPDADGNIEHHKDITIADLTEGQIGMIIGLKDTSSEFLQFLDNSQLTLGKSIKVEEITGYDGSVTITINMTTRKTISHQVAKNLYIKKLTR</sequence>
<dbReference type="Gene3D" id="1.10.10.10">
    <property type="entry name" value="Winged helix-like DNA-binding domain superfamily/Winged helix DNA-binding domain"/>
    <property type="match status" value="1"/>
</dbReference>
<dbReference type="Gene3D" id="1.10.60.10">
    <property type="entry name" value="Iron dependent repressor, metal binding and dimerisation domain"/>
    <property type="match status" value="1"/>
</dbReference>
<dbReference type="InterPro" id="IPR001367">
    <property type="entry name" value="Fe_dep_repressor"/>
</dbReference>
<evidence type="ECO:0000256" key="3">
    <source>
        <dbReference type="ARBA" id="ARBA00011738"/>
    </source>
</evidence>
<dbReference type="SUPFAM" id="SSF46785">
    <property type="entry name" value="Winged helix' DNA-binding domain"/>
    <property type="match status" value="1"/>
</dbReference>
<dbReference type="InterPro" id="IPR036421">
    <property type="entry name" value="Fe_dep_repressor_sf"/>
</dbReference>
<comment type="similarity">
    <text evidence="2">Belongs to the DtxR/MntR family.</text>
</comment>
<evidence type="ECO:0000256" key="11">
    <source>
        <dbReference type="ARBA" id="ARBA00023211"/>
    </source>
</evidence>
<evidence type="ECO:0000256" key="13">
    <source>
        <dbReference type="ARBA" id="ARBA00032593"/>
    </source>
</evidence>
<keyword evidence="9" id="KW-0010">Activator</keyword>
<dbReference type="RefSeq" id="WP_151166559.1">
    <property type="nucleotide sequence ID" value="NZ_WACR01000002.1"/>
</dbReference>
<gene>
    <name evidence="15" type="ORF">F3059_03490</name>
</gene>
<dbReference type="SUPFAM" id="SSF47979">
    <property type="entry name" value="Iron-dependent repressor protein, dimerization domain"/>
    <property type="match status" value="1"/>
</dbReference>
<comment type="subcellular location">
    <subcellularLocation>
        <location evidence="1">Cytoplasm</location>
    </subcellularLocation>
</comment>
<feature type="domain" description="HTH dtxR-type" evidence="14">
    <location>
        <begin position="1"/>
        <end position="65"/>
    </location>
</feature>
<evidence type="ECO:0000259" key="14">
    <source>
        <dbReference type="PROSITE" id="PS50944"/>
    </source>
</evidence>
<protein>
    <recommendedName>
        <fullName evidence="4">Transcriptional regulator MntR</fullName>
    </recommendedName>
    <alternativeName>
        <fullName evidence="13">Manganese transport regulator</fullName>
    </alternativeName>
</protein>
<keyword evidence="16" id="KW-1185">Reference proteome</keyword>